<name>A0A0G0PTY4_9BACT</name>
<feature type="domain" description="Glycosyltransferase subfamily 4-like N-terminal" evidence="2">
    <location>
        <begin position="36"/>
        <end position="183"/>
    </location>
</feature>
<dbReference type="SUPFAM" id="SSF53756">
    <property type="entry name" value="UDP-Glycosyltransferase/glycogen phosphorylase"/>
    <property type="match status" value="1"/>
</dbReference>
<dbReference type="GO" id="GO:0016757">
    <property type="term" value="F:glycosyltransferase activity"/>
    <property type="evidence" value="ECO:0007669"/>
    <property type="project" value="InterPro"/>
</dbReference>
<comment type="caution">
    <text evidence="3">The sequence shown here is derived from an EMBL/GenBank/DDBJ whole genome shotgun (WGS) entry which is preliminary data.</text>
</comment>
<dbReference type="Pfam" id="PF13439">
    <property type="entry name" value="Glyco_transf_4"/>
    <property type="match status" value="1"/>
</dbReference>
<evidence type="ECO:0000259" key="1">
    <source>
        <dbReference type="Pfam" id="PF00534"/>
    </source>
</evidence>
<dbReference type="EMBL" id="LBXO01000055">
    <property type="protein sequence ID" value="KKR31599.1"/>
    <property type="molecule type" value="Genomic_DNA"/>
</dbReference>
<dbReference type="Proteomes" id="UP000034137">
    <property type="component" value="Unassembled WGS sequence"/>
</dbReference>
<proteinExistence type="predicted"/>
<dbReference type="AlphaFoldDB" id="A0A0G0PTY4"/>
<keyword evidence="3" id="KW-0808">Transferase</keyword>
<dbReference type="Pfam" id="PF00534">
    <property type="entry name" value="Glycos_transf_1"/>
    <property type="match status" value="1"/>
</dbReference>
<evidence type="ECO:0000313" key="3">
    <source>
        <dbReference type="EMBL" id="KKR31599.1"/>
    </source>
</evidence>
<dbReference type="InterPro" id="IPR050194">
    <property type="entry name" value="Glycosyltransferase_grp1"/>
</dbReference>
<evidence type="ECO:0000259" key="2">
    <source>
        <dbReference type="Pfam" id="PF13439"/>
    </source>
</evidence>
<gene>
    <name evidence="3" type="ORF">UT64_C0055G0001</name>
</gene>
<accession>A0A0G0PTY4</accession>
<feature type="domain" description="Glycosyl transferase family 1" evidence="1">
    <location>
        <begin position="203"/>
        <end position="372"/>
    </location>
</feature>
<sequence length="394" mass="44717">MTEENKKIQNSRLREDDTEKNMKILLLTLEYPPFFGGVSSYYYNLVNTWNKKADLVPIVVLNNNDNSLINNKLPALKWLPSIFQLWKNIKKNNIDHVIVGNILPLGTATFFVAKFLPIKYSIILHGMDLAFALKTPRKKNLAIKILNKAENIICSNSFVAQLAKEFVTDENKIKVVTPGLDVQDILNNKLRDTKILETELITKYNLQEKYILFSSSRIVKRKGMDQVIKSMPKLISLVPNLVYVVGGAGPDEEYLKQLANSFPQQIKSRIIFLGKTTEEEKWTWFNLCDDFVMPSRNIEGDFEGFGIVYLEANLAGKPVIAGDSGGVRDAVIDGVNGILVNPENLENIIEAIVTLVKNKEVGRKLGEQGRERVIKEFSWENKIEEVKKIIYAVK</sequence>
<dbReference type="PANTHER" id="PTHR45947:SF3">
    <property type="entry name" value="SULFOQUINOVOSYL TRANSFERASE SQD2"/>
    <property type="match status" value="1"/>
</dbReference>
<dbReference type="Gene3D" id="3.40.50.2000">
    <property type="entry name" value="Glycogen Phosphorylase B"/>
    <property type="match status" value="2"/>
</dbReference>
<reference evidence="3 4" key="1">
    <citation type="journal article" date="2015" name="Nature">
        <title>rRNA introns, odd ribosomes, and small enigmatic genomes across a large radiation of phyla.</title>
        <authorList>
            <person name="Brown C.T."/>
            <person name="Hug L.A."/>
            <person name="Thomas B.C."/>
            <person name="Sharon I."/>
            <person name="Castelle C.J."/>
            <person name="Singh A."/>
            <person name="Wilkins M.J."/>
            <person name="Williams K.H."/>
            <person name="Banfield J.F."/>
        </authorList>
    </citation>
    <scope>NUCLEOTIDE SEQUENCE [LARGE SCALE GENOMIC DNA]</scope>
</reference>
<dbReference type="PANTHER" id="PTHR45947">
    <property type="entry name" value="SULFOQUINOVOSYL TRANSFERASE SQD2"/>
    <property type="match status" value="1"/>
</dbReference>
<dbReference type="InterPro" id="IPR028098">
    <property type="entry name" value="Glyco_trans_4-like_N"/>
</dbReference>
<dbReference type="InterPro" id="IPR001296">
    <property type="entry name" value="Glyco_trans_1"/>
</dbReference>
<evidence type="ECO:0000313" key="4">
    <source>
        <dbReference type="Proteomes" id="UP000034137"/>
    </source>
</evidence>
<protein>
    <submittedName>
        <fullName evidence="3">Glycosyl transferase group 1</fullName>
    </submittedName>
</protein>
<organism evidence="3 4">
    <name type="scientific">Candidatus Falkowbacteria bacterium GW2011_GWF2_39_8</name>
    <dbReference type="NCBI Taxonomy" id="1618642"/>
    <lineage>
        <taxon>Bacteria</taxon>
        <taxon>Candidatus Falkowiibacteriota</taxon>
    </lineage>
</organism>
<dbReference type="CDD" id="cd03801">
    <property type="entry name" value="GT4_PimA-like"/>
    <property type="match status" value="1"/>
</dbReference>